<dbReference type="InterPro" id="IPR045829">
    <property type="entry name" value="PKD_6"/>
</dbReference>
<dbReference type="Pfam" id="PF14870">
    <property type="entry name" value="PSII_BNR"/>
    <property type="match status" value="4"/>
</dbReference>
<dbReference type="AlphaFoldDB" id="M7YB60"/>
<gene>
    <name evidence="6" type="ORF">C943_03620</name>
</gene>
<dbReference type="InterPro" id="IPR015943">
    <property type="entry name" value="WD40/YVTN_repeat-like_dom_sf"/>
</dbReference>
<feature type="domain" description="PKD-like" evidence="5">
    <location>
        <begin position="765"/>
        <end position="845"/>
    </location>
</feature>
<evidence type="ECO:0000259" key="5">
    <source>
        <dbReference type="Pfam" id="PF19408"/>
    </source>
</evidence>
<dbReference type="PANTHER" id="PTHR47199">
    <property type="entry name" value="PHOTOSYSTEM II STABILITY/ASSEMBLY FACTOR HCF136, CHLOROPLASTIC"/>
    <property type="match status" value="1"/>
</dbReference>
<dbReference type="GO" id="GO:0009523">
    <property type="term" value="C:photosystem II"/>
    <property type="evidence" value="ECO:0007669"/>
    <property type="project" value="UniProtKB-KW"/>
</dbReference>
<name>M7YB60_9BACT</name>
<feature type="domain" description="Secretion system C-terminal sorting" evidence="4">
    <location>
        <begin position="864"/>
        <end position="935"/>
    </location>
</feature>
<feature type="domain" description="Photosynthesis system II assembly factor Ycf48/Hcf136-like" evidence="3">
    <location>
        <begin position="358"/>
        <end position="441"/>
    </location>
</feature>
<organism evidence="6 7">
    <name type="scientific">Mariniradius saccharolyticus AK6</name>
    <dbReference type="NCBI Taxonomy" id="1239962"/>
    <lineage>
        <taxon>Bacteria</taxon>
        <taxon>Pseudomonadati</taxon>
        <taxon>Bacteroidota</taxon>
        <taxon>Cytophagia</taxon>
        <taxon>Cytophagales</taxon>
        <taxon>Cyclobacteriaceae</taxon>
        <taxon>Mariniradius</taxon>
    </lineage>
</organism>
<dbReference type="Proteomes" id="UP000010953">
    <property type="component" value="Unassembled WGS sequence"/>
</dbReference>
<keyword evidence="2" id="KW-0604">Photosystem II</keyword>
<dbReference type="InterPro" id="IPR026444">
    <property type="entry name" value="Secre_tail"/>
</dbReference>
<accession>M7YB60</accession>
<dbReference type="OrthoDB" id="9757809at2"/>
<feature type="domain" description="PKD-like" evidence="5">
    <location>
        <begin position="597"/>
        <end position="676"/>
    </location>
</feature>
<dbReference type="STRING" id="1239962.C943_03620"/>
<feature type="domain" description="Photosynthesis system II assembly factor Ycf48/Hcf136-like" evidence="3">
    <location>
        <begin position="442"/>
        <end position="523"/>
    </location>
</feature>
<keyword evidence="7" id="KW-1185">Reference proteome</keyword>
<dbReference type="EMBL" id="AMZY02000006">
    <property type="protein sequence ID" value="EMS34401.1"/>
    <property type="molecule type" value="Genomic_DNA"/>
</dbReference>
<evidence type="ECO:0000256" key="1">
    <source>
        <dbReference type="ARBA" id="ARBA00022531"/>
    </source>
</evidence>
<dbReference type="Pfam" id="PF19408">
    <property type="entry name" value="PKD_6"/>
    <property type="match status" value="3"/>
</dbReference>
<dbReference type="NCBIfam" id="TIGR04183">
    <property type="entry name" value="Por_Secre_tail"/>
    <property type="match status" value="1"/>
</dbReference>
<reference evidence="6" key="1">
    <citation type="submission" date="2013-01" db="EMBL/GenBank/DDBJ databases">
        <title>Genome assembly of Mariniradius saccharolyticus AK6.</title>
        <authorList>
            <person name="Vaidya B."/>
            <person name="Khatri I."/>
            <person name="Tanuku N.R.S."/>
            <person name="Subramanian S."/>
            <person name="Pinnaka A."/>
        </authorList>
    </citation>
    <scope>NUCLEOTIDE SEQUENCE [LARGE SCALE GENOMIC DNA]</scope>
    <source>
        <strain evidence="6">AK6</strain>
    </source>
</reference>
<dbReference type="InterPro" id="IPR028203">
    <property type="entry name" value="PSII_CF48-like_dom"/>
</dbReference>
<feature type="domain" description="Photosynthesis system II assembly factor Ycf48/Hcf136-like" evidence="3">
    <location>
        <begin position="191"/>
        <end position="261"/>
    </location>
</feature>
<feature type="domain" description="Photosynthesis system II assembly factor Ycf48/Hcf136-like" evidence="3">
    <location>
        <begin position="21"/>
        <end position="109"/>
    </location>
</feature>
<evidence type="ECO:0000259" key="4">
    <source>
        <dbReference type="Pfam" id="PF18962"/>
    </source>
</evidence>
<feature type="domain" description="PKD-like" evidence="5">
    <location>
        <begin position="682"/>
        <end position="755"/>
    </location>
</feature>
<evidence type="ECO:0000313" key="7">
    <source>
        <dbReference type="Proteomes" id="UP000010953"/>
    </source>
</evidence>
<evidence type="ECO:0000256" key="2">
    <source>
        <dbReference type="ARBA" id="ARBA00023276"/>
    </source>
</evidence>
<dbReference type="PANTHER" id="PTHR47199:SF2">
    <property type="entry name" value="PHOTOSYSTEM II STABILITY_ASSEMBLY FACTOR HCF136, CHLOROPLASTIC"/>
    <property type="match status" value="1"/>
</dbReference>
<dbReference type="eggNOG" id="COG4447">
    <property type="taxonomic scope" value="Bacteria"/>
</dbReference>
<comment type="caution">
    <text evidence="6">The sequence shown here is derived from an EMBL/GenBank/DDBJ whole genome shotgun (WGS) entry which is preliminary data.</text>
</comment>
<protein>
    <submittedName>
        <fullName evidence="6">CHU large protein</fullName>
    </submittedName>
</protein>
<keyword evidence="1" id="KW-0602">Photosynthesis</keyword>
<sequence length="936" mass="100828">MNRSFFFSLIFVLFHVAVQAQSWKRVGAWGNRLTGIDWVTEQIGFVSGDQIILKTIDGGLSWTEQLAPVKTHMHGLDFFNENLGLMVGENGQVFRTTNGGETWSLIKLPTDKTLRSVQFLNQTRVYIVGESGEVYRSTNSGSSWAKQSVGSTVNLNGMHFANADTGYVAAADGRILRTFNSGNNWAFVNTGQSNGLNDVYFTNAKNGYAIGQLGTILRSTDAGQTWTQVTSGTERNLNTVAFNRTNPLLGVVLGDTGTSLRTINGGTTFDGINIPTTQTLLSVDFRFTSNIVYAVGTNGVIISSTNSGGSWTVRLSGFAKDYTATLFRTGVLGYIIGEDGLVLVTSNGGTSLTDRTRPLSATFRDIAFTTNAFGYISGDEGTILRTSNSGANWTSLNPGTTDPILGLFFFNNTNGFAVGNNGFMARTVDSGVSWQKISVNNTTRLLRDVHFFDLNEGFVFGESGFIAWTNDGGLTWQNAVNPIAQNLRGFSVLDTQTALVVGDNGTVLKSTDRGKSWSAINIGETTNLRSAHFLDESIGFLAGENGLMMNSRDGGQTWQKMPTGTFQHINRISFGDLSSGYAVGDNGTLLNYSCQVPDTPTLIFGESNVCLGPFEYQIQEPMVADIAYEWRVDGGTILSGQGTTKIQVRWDTPGRNAVLVRGTNNCGNGGTQGLEVVVSTLPQSISQVEGDGVVCINGSMDYSVNSVPGTIYVWEVTGGTILQGQGTASVRVQWNVLASQNLSVTPSNPCGQGQKFSRTISVISPPEKPSDISGPDRVALTEETYTVTAVAGVNFQWSVSGGGGRIVSGQGTNSVKIRWEREGDFKVTVVPTNSCNAGPSSTFDVNVNIITSLGKEINPSRIKLYPNPSNGETWVDFEGIVGVRSIRAVDMLGKERLLVLPEEGQTKIRIEGLTQGMYIISVSSREQEYSLKLVVK</sequence>
<evidence type="ECO:0000259" key="3">
    <source>
        <dbReference type="Pfam" id="PF14870"/>
    </source>
</evidence>
<proteinExistence type="predicted"/>
<dbReference type="Gene3D" id="2.130.10.10">
    <property type="entry name" value="YVTN repeat-like/Quinoprotein amine dehydrogenase"/>
    <property type="match status" value="3"/>
</dbReference>
<dbReference type="GO" id="GO:0015979">
    <property type="term" value="P:photosynthesis"/>
    <property type="evidence" value="ECO:0007669"/>
    <property type="project" value="UniProtKB-KW"/>
</dbReference>
<evidence type="ECO:0000313" key="6">
    <source>
        <dbReference type="EMBL" id="EMS34401.1"/>
    </source>
</evidence>
<dbReference type="SUPFAM" id="SSF110296">
    <property type="entry name" value="Oligoxyloglucan reducing end-specific cellobiohydrolase"/>
    <property type="match status" value="3"/>
</dbReference>
<dbReference type="Pfam" id="PF18962">
    <property type="entry name" value="Por_Secre_tail"/>
    <property type="match status" value="1"/>
</dbReference>
<dbReference type="InParanoid" id="M7YB60"/>
<dbReference type="RefSeq" id="WP_008624786.1">
    <property type="nucleotide sequence ID" value="NZ_AMZY02000006.1"/>
</dbReference>